<reference evidence="1 2" key="1">
    <citation type="journal article" date="2009" name="Nature">
        <title>The Sorghum bicolor genome and the diversification of grasses.</title>
        <authorList>
            <person name="Paterson A.H."/>
            <person name="Bowers J.E."/>
            <person name="Bruggmann R."/>
            <person name="Dubchak I."/>
            <person name="Grimwood J."/>
            <person name="Gundlach H."/>
            <person name="Haberer G."/>
            <person name="Hellsten U."/>
            <person name="Mitros T."/>
            <person name="Poliakov A."/>
            <person name="Schmutz J."/>
            <person name="Spannagl M."/>
            <person name="Tang H."/>
            <person name="Wang X."/>
            <person name="Wicker T."/>
            <person name="Bharti A.K."/>
            <person name="Chapman J."/>
            <person name="Feltus F.A."/>
            <person name="Gowik U."/>
            <person name="Grigoriev I.V."/>
            <person name="Lyons E."/>
            <person name="Maher C.A."/>
            <person name="Martis M."/>
            <person name="Narechania A."/>
            <person name="Otillar R.P."/>
            <person name="Penning B.W."/>
            <person name="Salamov A.A."/>
            <person name="Wang Y."/>
            <person name="Zhang L."/>
            <person name="Carpita N.C."/>
            <person name="Freeling M."/>
            <person name="Gingle A.R."/>
            <person name="Hash C.T."/>
            <person name="Keller B."/>
            <person name="Klein P."/>
            <person name="Kresovich S."/>
            <person name="McCann M.C."/>
            <person name="Ming R."/>
            <person name="Peterson D.G."/>
            <person name="Mehboob-ur-Rahman"/>
            <person name="Ware D."/>
            <person name="Westhoff P."/>
            <person name="Mayer K.F."/>
            <person name="Messing J."/>
            <person name="Rokhsar D.S."/>
        </authorList>
    </citation>
    <scope>NUCLEOTIDE SEQUENCE [LARGE SCALE GENOMIC DNA]</scope>
    <source>
        <strain evidence="2">cv. BTx623</strain>
    </source>
</reference>
<dbReference type="Proteomes" id="UP000000768">
    <property type="component" value="Chromosome 2"/>
</dbReference>
<reference evidence="2" key="2">
    <citation type="journal article" date="2018" name="Plant J.">
        <title>The Sorghum bicolor reference genome: improved assembly, gene annotations, a transcriptome atlas, and signatures of genome organization.</title>
        <authorList>
            <person name="McCormick R.F."/>
            <person name="Truong S.K."/>
            <person name="Sreedasyam A."/>
            <person name="Jenkins J."/>
            <person name="Shu S."/>
            <person name="Sims D."/>
            <person name="Kennedy M."/>
            <person name="Amirebrahimi M."/>
            <person name="Weers B.D."/>
            <person name="McKinley B."/>
            <person name="Mattison A."/>
            <person name="Morishige D.T."/>
            <person name="Grimwood J."/>
            <person name="Schmutz J."/>
            <person name="Mullet J.E."/>
        </authorList>
    </citation>
    <scope>NUCLEOTIDE SEQUENCE [LARGE SCALE GENOMIC DNA]</scope>
    <source>
        <strain evidence="2">cv. BTx623</strain>
    </source>
</reference>
<dbReference type="EMBL" id="CM000761">
    <property type="protein sequence ID" value="OQU88718.1"/>
    <property type="molecule type" value="Genomic_DNA"/>
</dbReference>
<organism evidence="1 2">
    <name type="scientific">Sorghum bicolor</name>
    <name type="common">Sorghum</name>
    <name type="synonym">Sorghum vulgare</name>
    <dbReference type="NCBI Taxonomy" id="4558"/>
    <lineage>
        <taxon>Eukaryota</taxon>
        <taxon>Viridiplantae</taxon>
        <taxon>Streptophyta</taxon>
        <taxon>Embryophyta</taxon>
        <taxon>Tracheophyta</taxon>
        <taxon>Spermatophyta</taxon>
        <taxon>Magnoliopsida</taxon>
        <taxon>Liliopsida</taxon>
        <taxon>Poales</taxon>
        <taxon>Poaceae</taxon>
        <taxon>PACMAD clade</taxon>
        <taxon>Panicoideae</taxon>
        <taxon>Andropogonodae</taxon>
        <taxon>Andropogoneae</taxon>
        <taxon>Sorghinae</taxon>
        <taxon>Sorghum</taxon>
    </lineage>
</organism>
<dbReference type="InParanoid" id="A0A1W0W2V9"/>
<accession>A0A1W0W2V9</accession>
<sequence length="66" mass="7862">FIALCCWQLWKSRNEKVFRNQATGLHQLLQQCSAVSVQWGFRLQPSKRHIVQAWEKSFESARQWEG</sequence>
<keyword evidence="2" id="KW-1185">Reference proteome</keyword>
<protein>
    <submittedName>
        <fullName evidence="1">Uncharacterized protein</fullName>
    </submittedName>
</protein>
<dbReference type="AlphaFoldDB" id="A0A1W0W2V9"/>
<evidence type="ECO:0000313" key="1">
    <source>
        <dbReference type="EMBL" id="OQU88718.1"/>
    </source>
</evidence>
<name>A0A1W0W2V9_SORBI</name>
<proteinExistence type="predicted"/>
<dbReference type="Gramene" id="OQU88718">
    <property type="protein sequence ID" value="OQU88718"/>
    <property type="gene ID" value="SORBI_3002G079400"/>
</dbReference>
<evidence type="ECO:0000313" key="2">
    <source>
        <dbReference type="Proteomes" id="UP000000768"/>
    </source>
</evidence>
<feature type="non-terminal residue" evidence="1">
    <location>
        <position position="1"/>
    </location>
</feature>
<gene>
    <name evidence="1" type="ORF">SORBI_3002G079400</name>
</gene>